<reference evidence="3 4" key="1">
    <citation type="submission" date="2019-03" db="EMBL/GenBank/DDBJ databases">
        <title>Genomic Encyclopedia of Type Strains, Phase IV (KMG-IV): sequencing the most valuable type-strain genomes for metagenomic binning, comparative biology and taxonomic classification.</title>
        <authorList>
            <person name="Goeker M."/>
        </authorList>
    </citation>
    <scope>NUCLEOTIDE SEQUENCE [LARGE SCALE GENOMIC DNA]</scope>
    <source>
        <strain evidence="3 4">DSM 29489</strain>
    </source>
</reference>
<comment type="caution">
    <text evidence="3">The sequence shown here is derived from an EMBL/GenBank/DDBJ whole genome shotgun (WGS) entry which is preliminary data.</text>
</comment>
<dbReference type="RefSeq" id="WP_132380930.1">
    <property type="nucleotide sequence ID" value="NZ_SLZZ01000010.1"/>
</dbReference>
<evidence type="ECO:0000313" key="3">
    <source>
        <dbReference type="EMBL" id="TCS78825.1"/>
    </source>
</evidence>
<feature type="transmembrane region" description="Helical" evidence="1">
    <location>
        <begin position="20"/>
        <end position="40"/>
    </location>
</feature>
<evidence type="ECO:0000256" key="1">
    <source>
        <dbReference type="SAM" id="Phobius"/>
    </source>
</evidence>
<keyword evidence="1" id="KW-0812">Transmembrane</keyword>
<protein>
    <submittedName>
        <fullName evidence="3">Vancomycin resistance protein YoaR</fullName>
    </submittedName>
</protein>
<keyword evidence="4" id="KW-1185">Reference proteome</keyword>
<keyword evidence="1" id="KW-1133">Transmembrane helix</keyword>
<gene>
    <name evidence="3" type="ORF">EDD59_11036</name>
</gene>
<evidence type="ECO:0000259" key="2">
    <source>
        <dbReference type="Pfam" id="PF12229"/>
    </source>
</evidence>
<feature type="domain" description="YoaR-like putative peptidoglycan binding" evidence="2">
    <location>
        <begin position="98"/>
        <end position="208"/>
    </location>
</feature>
<dbReference type="Proteomes" id="UP000295726">
    <property type="component" value="Unassembled WGS sequence"/>
</dbReference>
<sequence length="504" mass="55223">MGDKREKRRRTERSERRALLGAGLTILCASVVIILVNIFLRNYIRKFDAHKIIQGVSIGSTDVSGLTEDKAREKVETELLSYGKQKVEITLEDGRKGEVTLKDMGLAAKNLDSAVKAAVDYGKKGDAVDCYKILKKAESNQNKKSFPVEYEVTEKPAGEALENAMVGVLNPPENARVTQEDSKVAAVEGKQGEVLDIKKTIKSINRLLGWDWDKKGTSVRATVTYIDPDVTKQDLADITDLLGSYSTFYGSDGSGRSQNIERGAALINGTLLKPGEEFSADAAMRPYTEENGFTEAASYEDDKVVQSMGGGICQISTTLYNAVLYAELEVTERFPHTMLVAYVQPSMDAAIADDVKDLKFKNNQQTSIYIEGIVADGNLTFNIYGKETRNPGRTLDFISETTNQTESQGKRFVATEDSVGSYYTLSQAENGISAQLVKVVYQDGAEQSREVINYSEYVPSKETIAVGTASENQEYADKINNAVQTQDETQIMKAIQAVTGQAAG</sequence>
<dbReference type="InterPro" id="IPR007391">
    <property type="entry name" value="Vancomycin_resist_VanW"/>
</dbReference>
<dbReference type="EMBL" id="SLZZ01000010">
    <property type="protein sequence ID" value="TCS78825.1"/>
    <property type="molecule type" value="Genomic_DNA"/>
</dbReference>
<dbReference type="PANTHER" id="PTHR35788">
    <property type="entry name" value="EXPORTED PROTEIN-RELATED"/>
    <property type="match status" value="1"/>
</dbReference>
<organism evidence="3 4">
    <name type="scientific">Muricomes intestini</name>
    <dbReference type="NCBI Taxonomy" id="1796634"/>
    <lineage>
        <taxon>Bacteria</taxon>
        <taxon>Bacillati</taxon>
        <taxon>Bacillota</taxon>
        <taxon>Clostridia</taxon>
        <taxon>Lachnospirales</taxon>
        <taxon>Lachnospiraceae</taxon>
        <taxon>Muricomes</taxon>
    </lineage>
</organism>
<dbReference type="AlphaFoldDB" id="A0A4R3K7K3"/>
<dbReference type="Pfam" id="PF12229">
    <property type="entry name" value="PG_binding_4"/>
    <property type="match status" value="1"/>
</dbReference>
<dbReference type="InterPro" id="IPR052913">
    <property type="entry name" value="Glycopeptide_resist_protein"/>
</dbReference>
<accession>A0A4R3K7K3</accession>
<dbReference type="PANTHER" id="PTHR35788:SF1">
    <property type="entry name" value="EXPORTED PROTEIN"/>
    <property type="match status" value="1"/>
</dbReference>
<dbReference type="Pfam" id="PF04294">
    <property type="entry name" value="VanW"/>
    <property type="match status" value="1"/>
</dbReference>
<dbReference type="InterPro" id="IPR022029">
    <property type="entry name" value="YoaR-like_PG-bd"/>
</dbReference>
<evidence type="ECO:0000313" key="4">
    <source>
        <dbReference type="Proteomes" id="UP000295726"/>
    </source>
</evidence>
<proteinExistence type="predicted"/>
<keyword evidence="1" id="KW-0472">Membrane</keyword>
<dbReference type="OrthoDB" id="9797191at2"/>
<name>A0A4R3K7K3_9FIRM</name>